<feature type="transmembrane region" description="Helical" evidence="8">
    <location>
        <begin position="214"/>
        <end position="234"/>
    </location>
</feature>
<dbReference type="Proteomes" id="UP000006898">
    <property type="component" value="Chromosome"/>
</dbReference>
<dbReference type="STRING" id="671143.DAMO_1456"/>
<dbReference type="GO" id="GO:0009103">
    <property type="term" value="P:lipopolysaccharide biosynthetic process"/>
    <property type="evidence" value="ECO:0007669"/>
    <property type="project" value="UniProtKB-ARBA"/>
</dbReference>
<dbReference type="InterPro" id="IPR038731">
    <property type="entry name" value="RgtA/B/C-like"/>
</dbReference>
<evidence type="ECO:0000256" key="5">
    <source>
        <dbReference type="ARBA" id="ARBA00022692"/>
    </source>
</evidence>
<evidence type="ECO:0000256" key="4">
    <source>
        <dbReference type="ARBA" id="ARBA00022679"/>
    </source>
</evidence>
<keyword evidence="7 8" id="KW-0472">Membrane</keyword>
<feature type="domain" description="Glycosyltransferase RgtA/B/C/D-like" evidence="9">
    <location>
        <begin position="65"/>
        <end position="188"/>
    </location>
</feature>
<feature type="transmembrane region" description="Helical" evidence="8">
    <location>
        <begin position="26"/>
        <end position="44"/>
    </location>
</feature>
<organism evidence="10 11">
    <name type="scientific">Methylomirabilis oxygeniifera</name>
    <dbReference type="NCBI Taxonomy" id="671143"/>
    <lineage>
        <taxon>Bacteria</taxon>
        <taxon>Candidatus Methylomirabilota</taxon>
        <taxon>Candidatus Methylomirabilia</taxon>
        <taxon>Candidatus Methylomirabilales</taxon>
        <taxon>Candidatus Methylomirabilaceae</taxon>
        <taxon>Candidatus Methylomirabilis</taxon>
    </lineage>
</organism>
<dbReference type="KEGG" id="mox:DAMO_1456"/>
<keyword evidence="2" id="KW-1003">Cell membrane</keyword>
<reference evidence="10 11" key="1">
    <citation type="journal article" date="2010" name="Nature">
        <title>Nitrite-driven anaerobic methane oxidation by oxygenic bacteria.</title>
        <authorList>
            <person name="Ettwig K.F."/>
            <person name="Butler M.K."/>
            <person name="Le Paslier D."/>
            <person name="Pelletier E."/>
            <person name="Mangenot S."/>
            <person name="Kuypers M.M.M."/>
            <person name="Schreiber F."/>
            <person name="Dutilh B.E."/>
            <person name="Zedelius J."/>
            <person name="de Beer D."/>
            <person name="Gloerich J."/>
            <person name="Wessels H.J.C.T."/>
            <person name="van Allen T."/>
            <person name="Luesken F."/>
            <person name="Wu M."/>
            <person name="van de Pas-Schoonen K.T."/>
            <person name="Op den Camp H.J.M."/>
            <person name="Janssen-Megens E.M."/>
            <person name="Francoijs K-J."/>
            <person name="Stunnenberg H."/>
            <person name="Weissenbach J."/>
            <person name="Jetten M.S.M."/>
            <person name="Strous M."/>
        </authorList>
    </citation>
    <scope>NUCLEOTIDE SEQUENCE [LARGE SCALE GENOMIC DNA]</scope>
</reference>
<dbReference type="eggNOG" id="COG1807">
    <property type="taxonomic scope" value="Bacteria"/>
</dbReference>
<evidence type="ECO:0000256" key="3">
    <source>
        <dbReference type="ARBA" id="ARBA00022676"/>
    </source>
</evidence>
<feature type="transmembrane region" description="Helical" evidence="8">
    <location>
        <begin position="64"/>
        <end position="85"/>
    </location>
</feature>
<comment type="subcellular location">
    <subcellularLocation>
        <location evidence="1">Cell membrane</location>
        <topology evidence="1">Multi-pass membrane protein</topology>
    </subcellularLocation>
</comment>
<dbReference type="InterPro" id="IPR050297">
    <property type="entry name" value="LipidA_mod_glycosyltrf_83"/>
</dbReference>
<dbReference type="PANTHER" id="PTHR33908:SF11">
    <property type="entry name" value="MEMBRANE PROTEIN"/>
    <property type="match status" value="1"/>
</dbReference>
<feature type="transmembrane region" description="Helical" evidence="8">
    <location>
        <begin position="265"/>
        <end position="283"/>
    </location>
</feature>
<dbReference type="AlphaFoldDB" id="D5MFI5"/>
<name>D5MFI5_METO1</name>
<feature type="transmembrane region" description="Helical" evidence="8">
    <location>
        <begin position="185"/>
        <end position="202"/>
    </location>
</feature>
<keyword evidence="6 8" id="KW-1133">Transmembrane helix</keyword>
<sequence>MTEALVERGEIAVKGDNVSEGVAGRLYSRYGIGLSLAAIPFYLLGKAMTVFSPAHLDPLVLKGVVSLTNAAIGALTCMLLFLTALRFGYSHGMAFLLTVAFAFSTFFIVYATKSFLTQPLETLCLLGSIYHLVGSRDDDTCRRPFYAGLFAGVGILTKWFFAINLPILTAYLLIASVRGRRVRNLVLFSIPVGMAFALGFAYNYARFGSIRQTGYAGILFFSTPLLVGLYGLLLSSGKSLFLYAPVALLGVASLRPFARDRRHEMWLLIGLLLINVLAVSKFYDWSGEGAWGPRYLTLVVPCLILPIGSLIEDRSKTTTRSVIGLMLVGVLVQFGGLSVYYGTYYRTIGEFPYQLEREDPLFLYKVRYVPNYSPVWGQLDMAGRNWKAFVRGEKPVFEITEKDERTPLSETDRHKLSGTLDLWFAYAYYAGAPLGLCLTGMVGLMGSAAALGWVAVRSCQGCSQPRPRT</sequence>
<evidence type="ECO:0000256" key="6">
    <source>
        <dbReference type="ARBA" id="ARBA00022989"/>
    </source>
</evidence>
<dbReference type="Pfam" id="PF13231">
    <property type="entry name" value="PMT_2"/>
    <property type="match status" value="1"/>
</dbReference>
<evidence type="ECO:0000256" key="7">
    <source>
        <dbReference type="ARBA" id="ARBA00023136"/>
    </source>
</evidence>
<feature type="transmembrane region" description="Helical" evidence="8">
    <location>
        <begin position="92"/>
        <end position="110"/>
    </location>
</feature>
<dbReference type="PANTHER" id="PTHR33908">
    <property type="entry name" value="MANNOSYLTRANSFERASE YKCB-RELATED"/>
    <property type="match status" value="1"/>
</dbReference>
<keyword evidence="5 8" id="KW-0812">Transmembrane</keyword>
<dbReference type="HOGENOM" id="CLU_539458_0_0_0"/>
<feature type="transmembrane region" description="Helical" evidence="8">
    <location>
        <begin position="323"/>
        <end position="343"/>
    </location>
</feature>
<feature type="transmembrane region" description="Helical" evidence="8">
    <location>
        <begin position="426"/>
        <end position="456"/>
    </location>
</feature>
<evidence type="ECO:0000259" key="9">
    <source>
        <dbReference type="Pfam" id="PF13231"/>
    </source>
</evidence>
<evidence type="ECO:0000313" key="11">
    <source>
        <dbReference type="Proteomes" id="UP000006898"/>
    </source>
</evidence>
<dbReference type="GO" id="GO:0016763">
    <property type="term" value="F:pentosyltransferase activity"/>
    <property type="evidence" value="ECO:0007669"/>
    <property type="project" value="TreeGrafter"/>
</dbReference>
<keyword evidence="4" id="KW-0808">Transferase</keyword>
<keyword evidence="3" id="KW-0328">Glycosyltransferase</keyword>
<accession>D5MFI5</accession>
<dbReference type="EMBL" id="FP565575">
    <property type="protein sequence ID" value="CBE68516.1"/>
    <property type="molecule type" value="Genomic_DNA"/>
</dbReference>
<evidence type="ECO:0000256" key="8">
    <source>
        <dbReference type="SAM" id="Phobius"/>
    </source>
</evidence>
<feature type="transmembrane region" description="Helical" evidence="8">
    <location>
        <begin position="145"/>
        <end position="173"/>
    </location>
</feature>
<evidence type="ECO:0000256" key="2">
    <source>
        <dbReference type="ARBA" id="ARBA00022475"/>
    </source>
</evidence>
<dbReference type="GO" id="GO:0005886">
    <property type="term" value="C:plasma membrane"/>
    <property type="evidence" value="ECO:0007669"/>
    <property type="project" value="UniProtKB-SubCell"/>
</dbReference>
<evidence type="ECO:0000256" key="1">
    <source>
        <dbReference type="ARBA" id="ARBA00004651"/>
    </source>
</evidence>
<feature type="transmembrane region" description="Helical" evidence="8">
    <location>
        <begin position="295"/>
        <end position="311"/>
    </location>
</feature>
<gene>
    <name evidence="10" type="ORF">DAMO_1456</name>
</gene>
<evidence type="ECO:0000313" key="10">
    <source>
        <dbReference type="EMBL" id="CBE68516.1"/>
    </source>
</evidence>
<protein>
    <recommendedName>
        <fullName evidence="9">Glycosyltransferase RgtA/B/C/D-like domain-containing protein</fullName>
    </recommendedName>
</protein>
<proteinExistence type="predicted"/>